<keyword evidence="4 7" id="KW-0812">Transmembrane</keyword>
<dbReference type="RefSeq" id="WP_095540604.1">
    <property type="nucleotide sequence ID" value="NZ_CP154474.1"/>
</dbReference>
<keyword evidence="5 8" id="KW-1133">Transmembrane helix</keyword>
<evidence type="ECO:0000256" key="3">
    <source>
        <dbReference type="ARBA" id="ARBA00022475"/>
    </source>
</evidence>
<evidence type="ECO:0000256" key="6">
    <source>
        <dbReference type="ARBA" id="ARBA00023136"/>
    </source>
</evidence>
<keyword evidence="7" id="KW-0813">Transport</keyword>
<organism evidence="9 15">
    <name type="scientific">Vandammella animalimorsus</name>
    <dbReference type="NCBI Taxonomy" id="2029117"/>
    <lineage>
        <taxon>Bacteria</taxon>
        <taxon>Pseudomonadati</taxon>
        <taxon>Pseudomonadota</taxon>
        <taxon>Betaproteobacteria</taxon>
        <taxon>Burkholderiales</taxon>
        <taxon>Comamonadaceae</taxon>
        <taxon>Vandammella</taxon>
    </lineage>
</organism>
<evidence type="ECO:0000256" key="8">
    <source>
        <dbReference type="SAM" id="Phobius"/>
    </source>
</evidence>
<evidence type="ECO:0000313" key="16">
    <source>
        <dbReference type="Proteomes" id="UP000218439"/>
    </source>
</evidence>
<accession>A0A2A2ADD8</accession>
<keyword evidence="6 8" id="KW-0472">Membrane</keyword>
<evidence type="ECO:0000256" key="5">
    <source>
        <dbReference type="ARBA" id="ARBA00022989"/>
    </source>
</evidence>
<evidence type="ECO:0000313" key="13">
    <source>
        <dbReference type="Proteomes" id="UP000217780"/>
    </source>
</evidence>
<comment type="subcellular location">
    <subcellularLocation>
        <location evidence="1">Cell membrane</location>
        <topology evidence="1">Single-pass membrane protein</topology>
    </subcellularLocation>
    <subcellularLocation>
        <location evidence="7">Cell membrane</location>
        <topology evidence="7">Single-pass type II membrane protein</topology>
    </subcellularLocation>
</comment>
<comment type="similarity">
    <text evidence="2 7">Belongs to the ExbD/TolR family.</text>
</comment>
<dbReference type="Proteomes" id="UP000218054">
    <property type="component" value="Unassembled WGS sequence"/>
</dbReference>
<evidence type="ECO:0000256" key="2">
    <source>
        <dbReference type="ARBA" id="ARBA00005811"/>
    </source>
</evidence>
<keyword evidence="15" id="KW-1185">Reference proteome</keyword>
<keyword evidence="3" id="KW-1003">Cell membrane</keyword>
<dbReference type="AlphaFoldDB" id="A0A2A2ADD8"/>
<reference evidence="13 14" key="1">
    <citation type="submission" date="2017-08" db="EMBL/GenBank/DDBJ databases">
        <title>WGS of Clinical strains of the CDC Group NO-1 linked to zoonotic infections in humans.</title>
        <authorList>
            <person name="Bernier A.-M."/>
            <person name="Bernard K."/>
        </authorList>
    </citation>
    <scope>NUCLEOTIDE SEQUENCE [LARGE SCALE GENOMIC DNA]</scope>
    <source>
        <strain evidence="9 15">NML00-0135</strain>
        <strain evidence="10 14">NML03-0146</strain>
        <strain evidence="11 16">NML120219</strain>
        <strain evidence="12 13">NML91-0035</strain>
    </source>
</reference>
<dbReference type="PANTHER" id="PTHR30558">
    <property type="entry name" value="EXBD MEMBRANE COMPONENT OF PMF-DRIVEN MACROMOLECULE IMPORT SYSTEM"/>
    <property type="match status" value="1"/>
</dbReference>
<evidence type="ECO:0000256" key="7">
    <source>
        <dbReference type="RuleBase" id="RU003879"/>
    </source>
</evidence>
<dbReference type="GO" id="GO:0022857">
    <property type="term" value="F:transmembrane transporter activity"/>
    <property type="evidence" value="ECO:0007669"/>
    <property type="project" value="InterPro"/>
</dbReference>
<dbReference type="EMBL" id="NSJF01000001">
    <property type="protein sequence ID" value="PAT35747.1"/>
    <property type="molecule type" value="Genomic_DNA"/>
</dbReference>
<dbReference type="Gene3D" id="3.30.420.270">
    <property type="match status" value="1"/>
</dbReference>
<dbReference type="Proteomes" id="UP000217999">
    <property type="component" value="Unassembled WGS sequence"/>
</dbReference>
<name>A0A2A2ADD8_9BURK</name>
<evidence type="ECO:0000313" key="11">
    <source>
        <dbReference type="EMBL" id="PAT43278.1"/>
    </source>
</evidence>
<accession>A0A2A2T1V2</accession>
<evidence type="ECO:0000313" key="10">
    <source>
        <dbReference type="EMBL" id="PAT35747.1"/>
    </source>
</evidence>
<accession>A0A2A2AZW3</accession>
<feature type="transmembrane region" description="Helical" evidence="8">
    <location>
        <begin position="21"/>
        <end position="40"/>
    </location>
</feature>
<dbReference type="EMBL" id="NSJB01000013">
    <property type="protein sequence ID" value="PAT35609.1"/>
    <property type="molecule type" value="Genomic_DNA"/>
</dbReference>
<dbReference type="GO" id="GO:0015031">
    <property type="term" value="P:protein transport"/>
    <property type="evidence" value="ECO:0007669"/>
    <property type="project" value="UniProtKB-KW"/>
</dbReference>
<accession>A0A2A2AD87</accession>
<dbReference type="GO" id="GO:0005886">
    <property type="term" value="C:plasma membrane"/>
    <property type="evidence" value="ECO:0007669"/>
    <property type="project" value="UniProtKB-SubCell"/>
</dbReference>
<comment type="caution">
    <text evidence="9">The sequence shown here is derived from an EMBL/GenBank/DDBJ whole genome shotgun (WGS) entry which is preliminary data.</text>
</comment>
<sequence length="146" mass="16085">MANVTRRGRNRRTVNEINMVPFIDVMLVLLIIFMVTAPMFTPGLVDTPTVGKSENLPAAIAQVVVDSAGQIEWRPAQGEPRGVPLDELGSLAKQWEAEQLQQGRAQQDMAVVIAGDKKTSYEHLVNTYNALKDAQVGRVALLFNKQ</sequence>
<evidence type="ECO:0000313" key="15">
    <source>
        <dbReference type="Proteomes" id="UP000218054"/>
    </source>
</evidence>
<protein>
    <submittedName>
        <fullName evidence="9">Protein TolR</fullName>
    </submittedName>
</protein>
<evidence type="ECO:0000313" key="12">
    <source>
        <dbReference type="EMBL" id="PAX15463.1"/>
    </source>
</evidence>
<evidence type="ECO:0000313" key="9">
    <source>
        <dbReference type="EMBL" id="PAT35609.1"/>
    </source>
</evidence>
<dbReference type="Proteomes" id="UP000217780">
    <property type="component" value="Unassembled WGS sequence"/>
</dbReference>
<gene>
    <name evidence="10" type="ORF">CK620_00215</name>
    <name evidence="11" type="ORF">CK621_05490</name>
    <name evidence="9" type="ORF">CK625_12230</name>
    <name evidence="12" type="ORF">CLI92_13865</name>
</gene>
<dbReference type="EMBL" id="NTBI01000017">
    <property type="protein sequence ID" value="PAX15463.1"/>
    <property type="molecule type" value="Genomic_DNA"/>
</dbReference>
<proteinExistence type="inferred from homology"/>
<evidence type="ECO:0000256" key="1">
    <source>
        <dbReference type="ARBA" id="ARBA00004162"/>
    </source>
</evidence>
<evidence type="ECO:0000256" key="4">
    <source>
        <dbReference type="ARBA" id="ARBA00022692"/>
    </source>
</evidence>
<keyword evidence="7" id="KW-0653">Protein transport</keyword>
<evidence type="ECO:0000313" key="14">
    <source>
        <dbReference type="Proteomes" id="UP000217999"/>
    </source>
</evidence>
<dbReference type="Pfam" id="PF02472">
    <property type="entry name" value="ExbD"/>
    <property type="match status" value="1"/>
</dbReference>
<dbReference type="EMBL" id="NSJE01000006">
    <property type="protein sequence ID" value="PAT43278.1"/>
    <property type="molecule type" value="Genomic_DNA"/>
</dbReference>
<dbReference type="InterPro" id="IPR003400">
    <property type="entry name" value="ExbD"/>
</dbReference>
<dbReference type="Proteomes" id="UP000218439">
    <property type="component" value="Unassembled WGS sequence"/>
</dbReference>
<dbReference type="GeneID" id="93875336"/>